<dbReference type="RefSeq" id="WP_075066177.1">
    <property type="nucleotide sequence ID" value="NZ_LKAJ02000001.1"/>
</dbReference>
<gene>
    <name evidence="2" type="ORF">HT99x_005825</name>
    <name evidence="1" type="ORF">HT99x_01549</name>
</gene>
<dbReference type="EMBL" id="LKAJ01000005">
    <property type="protein sequence ID" value="KRG21373.1"/>
    <property type="molecule type" value="Genomic_DNA"/>
</dbReference>
<reference evidence="2" key="3">
    <citation type="submission" date="2021-06" db="EMBL/GenBank/DDBJ databases">
        <title>Genomic Description and Analysis of Intracellular Bacteria, Candidatus Berkiella cookevillensis and Candidatus Berkiella aquae.</title>
        <authorList>
            <person name="Kidane D.T."/>
            <person name="Mehari Y.T."/>
            <person name="Rice F.C."/>
            <person name="Arivett B.A."/>
            <person name="Farone A.L."/>
            <person name="Berk S.G."/>
            <person name="Farone M.B."/>
        </authorList>
    </citation>
    <scope>NUCLEOTIDE SEQUENCE</scope>
    <source>
        <strain evidence="2">HT99</strain>
    </source>
</reference>
<name>A0A0Q9YKX1_9GAMM</name>
<dbReference type="AlphaFoldDB" id="A0A0Q9YKX1"/>
<keyword evidence="3" id="KW-1185">Reference proteome</keyword>
<proteinExistence type="predicted"/>
<evidence type="ECO:0000313" key="3">
    <source>
        <dbReference type="Proteomes" id="UP000051497"/>
    </source>
</evidence>
<organism evidence="1">
    <name type="scientific">Candidatus Berkiella aquae</name>
    <dbReference type="NCBI Taxonomy" id="295108"/>
    <lineage>
        <taxon>Bacteria</taxon>
        <taxon>Pseudomonadati</taxon>
        <taxon>Pseudomonadota</taxon>
        <taxon>Gammaproteobacteria</taxon>
        <taxon>Candidatus Berkiellales</taxon>
        <taxon>Candidatus Berkiellaceae</taxon>
        <taxon>Candidatus Berkiella</taxon>
    </lineage>
</organism>
<reference evidence="1" key="1">
    <citation type="submission" date="2015-09" db="EMBL/GenBank/DDBJ databases">
        <title>Draft Genome Sequences of Two Novel Amoeba-resistant Intranuclear Bacteria, Candidatus Berkiella cookevillensis and Candidatus Berkiella aquae.</title>
        <authorList>
            <person name="Mehari Y.T."/>
            <person name="Arivett B.A."/>
            <person name="Farone A.L."/>
            <person name="Gunderson J.H."/>
            <person name="Farone M.B."/>
        </authorList>
    </citation>
    <scope>NUCLEOTIDE SEQUENCE [LARGE SCALE GENOMIC DNA]</scope>
    <source>
        <strain evidence="1">HT99</strain>
    </source>
</reference>
<sequence length="91" mass="10164">MIRQLSTNEIRQVSGANWCNGNNFSPEMWKRMQADAHREATASGVIAGAALGLSALYLGAPVITTTLVATMVGQAVYQYDYQNYEFWPWNF</sequence>
<protein>
    <submittedName>
        <fullName evidence="1">Uncharacterized protein</fullName>
    </submittedName>
</protein>
<accession>A0A0Q9YKX1</accession>
<comment type="caution">
    <text evidence="1">The sequence shown here is derived from an EMBL/GenBank/DDBJ whole genome shotgun (WGS) entry which is preliminary data.</text>
</comment>
<reference evidence="2" key="2">
    <citation type="journal article" date="2016" name="Genome Announc.">
        <title>Draft Genome Sequences of Two Novel Amoeba-Resistant Intranuclear Bacteria, 'Candidatus Berkiella cookevillensis' and 'Candidatus Berkiella aquae'.</title>
        <authorList>
            <person name="Mehari Y.T."/>
            <person name="Arivett B.A."/>
            <person name="Farone A.L."/>
            <person name="Gunderson J.H."/>
            <person name="Farone M.B."/>
        </authorList>
    </citation>
    <scope>NUCLEOTIDE SEQUENCE</scope>
    <source>
        <strain evidence="2">HT99</strain>
    </source>
</reference>
<evidence type="ECO:0000313" key="1">
    <source>
        <dbReference type="EMBL" id="KRG21373.1"/>
    </source>
</evidence>
<dbReference type="EMBL" id="LKAJ02000001">
    <property type="protein sequence ID" value="MCS5710941.1"/>
    <property type="molecule type" value="Genomic_DNA"/>
</dbReference>
<evidence type="ECO:0000313" key="2">
    <source>
        <dbReference type="EMBL" id="MCS5710941.1"/>
    </source>
</evidence>
<dbReference type="Proteomes" id="UP000051497">
    <property type="component" value="Unassembled WGS sequence"/>
</dbReference>